<dbReference type="AlphaFoldDB" id="A0AAV6QSP6"/>
<evidence type="ECO:0000313" key="2">
    <source>
        <dbReference type="Proteomes" id="UP000693946"/>
    </source>
</evidence>
<reference evidence="1 2" key="1">
    <citation type="journal article" date="2021" name="Sci. Rep.">
        <title>Chromosome anchoring in Senegalese sole (Solea senegalensis) reveals sex-associated markers and genome rearrangements in flatfish.</title>
        <authorList>
            <person name="Guerrero-Cozar I."/>
            <person name="Gomez-Garrido J."/>
            <person name="Berbel C."/>
            <person name="Martinez-Blanch J.F."/>
            <person name="Alioto T."/>
            <person name="Claros M.G."/>
            <person name="Gagnaire P.A."/>
            <person name="Manchado M."/>
        </authorList>
    </citation>
    <scope>NUCLEOTIDE SEQUENCE [LARGE SCALE GENOMIC DNA]</scope>
    <source>
        <strain evidence="1">Sse05_10M</strain>
    </source>
</reference>
<dbReference type="EMBL" id="JAGKHQ010000015">
    <property type="protein sequence ID" value="KAG7495775.1"/>
    <property type="molecule type" value="Genomic_DNA"/>
</dbReference>
<gene>
    <name evidence="1" type="ORF">JOB18_005334</name>
</gene>
<comment type="caution">
    <text evidence="1">The sequence shown here is derived from an EMBL/GenBank/DDBJ whole genome shotgun (WGS) entry which is preliminary data.</text>
</comment>
<name>A0AAV6QSP6_SOLSE</name>
<protein>
    <submittedName>
        <fullName evidence="1">Uncharacterized protein</fullName>
    </submittedName>
</protein>
<accession>A0AAV6QSP6</accession>
<proteinExistence type="predicted"/>
<sequence length="87" mass="9933">MFLFVLSRRQARLNTSPVERMSVSMSRLEAGRPICDSMWLPVASCSRLLTLTEQARRGSRPGKQVYKRLLSIICQSTLRRWGLFGCA</sequence>
<evidence type="ECO:0000313" key="1">
    <source>
        <dbReference type="EMBL" id="KAG7495775.1"/>
    </source>
</evidence>
<keyword evidence="2" id="KW-1185">Reference proteome</keyword>
<dbReference type="Proteomes" id="UP000693946">
    <property type="component" value="Linkage Group LG3"/>
</dbReference>
<organism evidence="1 2">
    <name type="scientific">Solea senegalensis</name>
    <name type="common">Senegalese sole</name>
    <dbReference type="NCBI Taxonomy" id="28829"/>
    <lineage>
        <taxon>Eukaryota</taxon>
        <taxon>Metazoa</taxon>
        <taxon>Chordata</taxon>
        <taxon>Craniata</taxon>
        <taxon>Vertebrata</taxon>
        <taxon>Euteleostomi</taxon>
        <taxon>Actinopterygii</taxon>
        <taxon>Neopterygii</taxon>
        <taxon>Teleostei</taxon>
        <taxon>Neoteleostei</taxon>
        <taxon>Acanthomorphata</taxon>
        <taxon>Carangaria</taxon>
        <taxon>Pleuronectiformes</taxon>
        <taxon>Pleuronectoidei</taxon>
        <taxon>Soleidae</taxon>
        <taxon>Solea</taxon>
    </lineage>
</organism>